<evidence type="ECO:0000313" key="3">
    <source>
        <dbReference type="Proteomes" id="UP001153269"/>
    </source>
</evidence>
<sequence length="261" mass="28545">MRQGVGLRKTTKDRVSPEKKCNSRKSVVTKSSLLGCTEGPQGACPYANEKGGPNRSLEQDWSQECNDPALRLPLNADCEPANSPGRWKTFETLQGLNVSELSDALGSELFEVRNHNAAPSRQKVGEVSHLICGLPPSILEGSQCFSGHGYTGPNEGLTPGCLLQHNMFISVTVLLAALSQHGIGPREVTHTVFLKGHKQVKDFIWLWPEGVCLLERKQPRKDPCMIAHTNSRPPRASGRTRTPSDLSLAPTCTLKKHAHLE</sequence>
<keyword evidence="3" id="KW-1185">Reference proteome</keyword>
<reference evidence="2" key="1">
    <citation type="submission" date="2020-03" db="EMBL/GenBank/DDBJ databases">
        <authorList>
            <person name="Weist P."/>
        </authorList>
    </citation>
    <scope>NUCLEOTIDE SEQUENCE</scope>
</reference>
<gene>
    <name evidence="2" type="ORF">PLEPLA_LOCUS29521</name>
</gene>
<organism evidence="2 3">
    <name type="scientific">Pleuronectes platessa</name>
    <name type="common">European plaice</name>
    <dbReference type="NCBI Taxonomy" id="8262"/>
    <lineage>
        <taxon>Eukaryota</taxon>
        <taxon>Metazoa</taxon>
        <taxon>Chordata</taxon>
        <taxon>Craniata</taxon>
        <taxon>Vertebrata</taxon>
        <taxon>Euteleostomi</taxon>
        <taxon>Actinopterygii</taxon>
        <taxon>Neopterygii</taxon>
        <taxon>Teleostei</taxon>
        <taxon>Neoteleostei</taxon>
        <taxon>Acanthomorphata</taxon>
        <taxon>Carangaria</taxon>
        <taxon>Pleuronectiformes</taxon>
        <taxon>Pleuronectoidei</taxon>
        <taxon>Pleuronectidae</taxon>
        <taxon>Pleuronectes</taxon>
    </lineage>
</organism>
<accession>A0A9N7V3B7</accession>
<feature type="compositionally biased region" description="Basic and acidic residues" evidence="1">
    <location>
        <begin position="10"/>
        <end position="21"/>
    </location>
</feature>
<feature type="region of interest" description="Disordered" evidence="1">
    <location>
        <begin position="1"/>
        <end position="24"/>
    </location>
</feature>
<comment type="caution">
    <text evidence="2">The sequence shown here is derived from an EMBL/GenBank/DDBJ whole genome shotgun (WGS) entry which is preliminary data.</text>
</comment>
<proteinExistence type="predicted"/>
<evidence type="ECO:0000313" key="2">
    <source>
        <dbReference type="EMBL" id="CAB1441790.1"/>
    </source>
</evidence>
<protein>
    <submittedName>
        <fullName evidence="2">Uncharacterized protein</fullName>
    </submittedName>
</protein>
<evidence type="ECO:0000256" key="1">
    <source>
        <dbReference type="SAM" id="MobiDB-lite"/>
    </source>
</evidence>
<dbReference type="AlphaFoldDB" id="A0A9N7V3B7"/>
<dbReference type="EMBL" id="CADEAL010002713">
    <property type="protein sequence ID" value="CAB1441790.1"/>
    <property type="molecule type" value="Genomic_DNA"/>
</dbReference>
<feature type="region of interest" description="Disordered" evidence="1">
    <location>
        <begin position="224"/>
        <end position="248"/>
    </location>
</feature>
<name>A0A9N7V3B7_PLEPL</name>
<dbReference type="Proteomes" id="UP001153269">
    <property type="component" value="Unassembled WGS sequence"/>
</dbReference>